<reference evidence="1" key="1">
    <citation type="submission" date="2021-04" db="EMBL/GenBank/DDBJ databases">
        <title>Genome seq and assembly of Bacillus sp.</title>
        <authorList>
            <person name="Chhetri G."/>
        </authorList>
    </citation>
    <scope>NUCLEOTIDE SEQUENCE</scope>
    <source>
        <strain evidence="1">RG28</strain>
    </source>
</reference>
<protein>
    <submittedName>
        <fullName evidence="1">Competence protein ComK</fullName>
    </submittedName>
</protein>
<accession>A0A940NIU6</accession>
<dbReference type="InterPro" id="IPR010461">
    <property type="entry name" value="ComK"/>
</dbReference>
<proteinExistence type="predicted"/>
<dbReference type="Pfam" id="PF06338">
    <property type="entry name" value="ComK"/>
    <property type="match status" value="1"/>
</dbReference>
<dbReference type="EMBL" id="JAGIYQ010000004">
    <property type="protein sequence ID" value="MBP0725140.1"/>
    <property type="molecule type" value="Genomic_DNA"/>
</dbReference>
<name>A0A940NIU6_9BACI</name>
<evidence type="ECO:0000313" key="1">
    <source>
        <dbReference type="EMBL" id="MBP0725140.1"/>
    </source>
</evidence>
<gene>
    <name evidence="1" type="ORF">J5Y03_08030</name>
</gene>
<dbReference type="Proteomes" id="UP000682134">
    <property type="component" value="Unassembled WGS sequence"/>
</dbReference>
<comment type="caution">
    <text evidence="1">The sequence shown here is derived from an EMBL/GenBank/DDBJ whole genome shotgun (WGS) entry which is preliminary data.</text>
</comment>
<dbReference type="AlphaFoldDB" id="A0A940NIU6"/>
<dbReference type="RefSeq" id="WP_209404372.1">
    <property type="nucleotide sequence ID" value="NZ_JAGIYQ010000004.1"/>
</dbReference>
<dbReference type="GO" id="GO:0030420">
    <property type="term" value="P:establishment of competence for transformation"/>
    <property type="evidence" value="ECO:0007669"/>
    <property type="project" value="InterPro"/>
</dbReference>
<sequence>MSNGVDYDLNRNTVLLGISDRPEYLTRIYDRKLGIVYSRFKALTLINHALMLNGFTIDGQRKAMDYNYPKMNKLPVVISPFFTFVMIPTHSPSHPNCVWVNMAFCRNIKTHKSHSIIKLSNGKAIELPISRNALVKQIEKGALCLILQQKSFNTYMVMALQKQGHRMPRKGRIIKVRYIKPKDFN</sequence>
<keyword evidence="2" id="KW-1185">Reference proteome</keyword>
<evidence type="ECO:0000313" key="2">
    <source>
        <dbReference type="Proteomes" id="UP000682134"/>
    </source>
</evidence>
<organism evidence="1 2">
    <name type="scientific">Gottfriedia endophytica</name>
    <dbReference type="NCBI Taxonomy" id="2820819"/>
    <lineage>
        <taxon>Bacteria</taxon>
        <taxon>Bacillati</taxon>
        <taxon>Bacillota</taxon>
        <taxon>Bacilli</taxon>
        <taxon>Bacillales</taxon>
        <taxon>Bacillaceae</taxon>
        <taxon>Gottfriedia</taxon>
    </lineage>
</organism>